<keyword evidence="1" id="KW-0812">Transmembrane</keyword>
<comment type="caution">
    <text evidence="2">The sequence shown here is derived from an EMBL/GenBank/DDBJ whole genome shotgun (WGS) entry which is preliminary data.</text>
</comment>
<organism evidence="2 3">
    <name type="scientific">Psychrobacter aestuarii</name>
    <dbReference type="NCBI Taxonomy" id="556327"/>
    <lineage>
        <taxon>Bacteria</taxon>
        <taxon>Pseudomonadati</taxon>
        <taxon>Pseudomonadota</taxon>
        <taxon>Gammaproteobacteria</taxon>
        <taxon>Moraxellales</taxon>
        <taxon>Moraxellaceae</taxon>
        <taxon>Psychrobacter</taxon>
    </lineage>
</organism>
<evidence type="ECO:0000313" key="3">
    <source>
        <dbReference type="Proteomes" id="UP001501787"/>
    </source>
</evidence>
<proteinExistence type="predicted"/>
<protein>
    <submittedName>
        <fullName evidence="2">Uncharacterized protein</fullName>
    </submittedName>
</protein>
<dbReference type="Proteomes" id="UP001501787">
    <property type="component" value="Unassembled WGS sequence"/>
</dbReference>
<dbReference type="RefSeq" id="WP_201504894.1">
    <property type="nucleotide sequence ID" value="NZ_BAAAFR010000004.1"/>
</dbReference>
<keyword evidence="1" id="KW-0472">Membrane</keyword>
<reference evidence="2 3" key="1">
    <citation type="journal article" date="2019" name="Int. J. Syst. Evol. Microbiol.">
        <title>The Global Catalogue of Microorganisms (GCM) 10K type strain sequencing project: providing services to taxonomists for standard genome sequencing and annotation.</title>
        <authorList>
            <consortium name="The Broad Institute Genomics Platform"/>
            <consortium name="The Broad Institute Genome Sequencing Center for Infectious Disease"/>
            <person name="Wu L."/>
            <person name="Ma J."/>
        </authorList>
    </citation>
    <scope>NUCLEOTIDE SEQUENCE [LARGE SCALE GENOMIC DNA]</scope>
    <source>
        <strain evidence="2 3">JCM 16343</strain>
    </source>
</reference>
<dbReference type="EMBL" id="BAAAFR010000004">
    <property type="protein sequence ID" value="GAA0317498.1"/>
    <property type="molecule type" value="Genomic_DNA"/>
</dbReference>
<name>A0ABN0VUF5_9GAMM</name>
<evidence type="ECO:0000313" key="2">
    <source>
        <dbReference type="EMBL" id="GAA0317498.1"/>
    </source>
</evidence>
<feature type="transmembrane region" description="Helical" evidence="1">
    <location>
        <begin position="6"/>
        <end position="23"/>
    </location>
</feature>
<sequence>MKYKTTVFTLIVVVFGVFYSFFFPKLKVINNTGYAIRATKGEFKNKNSDPDLDEVEDIFDNIVYVKPNESHTYNISMRSIRNDEKIRVDVSYEKEGLVLGRSFMIGDSGSCKYKINVYDSYNDIESTGLNICYKKLFLTKGGIYLN</sequence>
<keyword evidence="3" id="KW-1185">Reference proteome</keyword>
<keyword evidence="1" id="KW-1133">Transmembrane helix</keyword>
<gene>
    <name evidence="2" type="ORF">GCM10009129_13750</name>
</gene>
<evidence type="ECO:0000256" key="1">
    <source>
        <dbReference type="SAM" id="Phobius"/>
    </source>
</evidence>
<accession>A0ABN0VUF5</accession>